<dbReference type="EMBL" id="KQ257469">
    <property type="protein sequence ID" value="KNC96414.1"/>
    <property type="molecule type" value="Genomic_DNA"/>
</dbReference>
<dbReference type="PANTHER" id="PTHR12419:SF10">
    <property type="entry name" value="DEUBIQUITINASE OTUD6B"/>
    <property type="match status" value="1"/>
</dbReference>
<proteinExistence type="predicted"/>
<evidence type="ECO:0000313" key="3">
    <source>
        <dbReference type="EMBL" id="KNC96414.1"/>
    </source>
</evidence>
<dbReference type="SUPFAM" id="SSF54001">
    <property type="entry name" value="Cysteine proteinases"/>
    <property type="match status" value="1"/>
</dbReference>
<dbReference type="InterPro" id="IPR003323">
    <property type="entry name" value="OTU_dom"/>
</dbReference>
<protein>
    <recommendedName>
        <fullName evidence="2">OTU domain-containing protein</fullName>
    </recommendedName>
</protein>
<dbReference type="CDD" id="cd22748">
    <property type="entry name" value="OTU_OTUD6-like"/>
    <property type="match status" value="1"/>
</dbReference>
<dbReference type="GO" id="GO:0016579">
    <property type="term" value="P:protein deubiquitination"/>
    <property type="evidence" value="ECO:0007669"/>
    <property type="project" value="TreeGrafter"/>
</dbReference>
<reference evidence="3 4" key="1">
    <citation type="submission" date="2009-08" db="EMBL/GenBank/DDBJ databases">
        <title>The Genome Sequence of Spizellomyces punctatus strain DAOM BR117.</title>
        <authorList>
            <consortium name="The Broad Institute Genome Sequencing Platform"/>
            <person name="Russ C."/>
            <person name="Cuomo C."/>
            <person name="Shea T."/>
            <person name="Young S.K."/>
            <person name="Zeng Q."/>
            <person name="Koehrsen M."/>
            <person name="Haas B."/>
            <person name="Borodovsky M."/>
            <person name="Guigo R."/>
            <person name="Alvarado L."/>
            <person name="Berlin A."/>
            <person name="Bochicchio J."/>
            <person name="Borenstein D."/>
            <person name="Chapman S."/>
            <person name="Chen Z."/>
            <person name="Engels R."/>
            <person name="Freedman E."/>
            <person name="Gellesch M."/>
            <person name="Goldberg J."/>
            <person name="Griggs A."/>
            <person name="Gujja S."/>
            <person name="Heiman D."/>
            <person name="Hepburn T."/>
            <person name="Howarth C."/>
            <person name="Jen D."/>
            <person name="Larson L."/>
            <person name="Lewis B."/>
            <person name="Mehta T."/>
            <person name="Park D."/>
            <person name="Pearson M."/>
            <person name="Roberts A."/>
            <person name="Saif S."/>
            <person name="Shenoy N."/>
            <person name="Sisk P."/>
            <person name="Stolte C."/>
            <person name="Sykes S."/>
            <person name="Thomson T."/>
            <person name="Walk T."/>
            <person name="White J."/>
            <person name="Yandava C."/>
            <person name="Burger G."/>
            <person name="Gray M.W."/>
            <person name="Holland P.W.H."/>
            <person name="King N."/>
            <person name="Lang F.B.F."/>
            <person name="Roger A.J."/>
            <person name="Ruiz-Trillo I."/>
            <person name="Lander E."/>
            <person name="Nusbaum C."/>
        </authorList>
    </citation>
    <scope>NUCLEOTIDE SEQUENCE [LARGE SCALE GENOMIC DNA]</scope>
    <source>
        <strain evidence="3 4">DAOM BR117</strain>
    </source>
</reference>
<dbReference type="InParanoid" id="A0A0L0H615"/>
<evidence type="ECO:0000259" key="2">
    <source>
        <dbReference type="PROSITE" id="PS50802"/>
    </source>
</evidence>
<dbReference type="InterPro" id="IPR038765">
    <property type="entry name" value="Papain-like_cys_pep_sf"/>
</dbReference>
<feature type="compositionally biased region" description="Basic residues" evidence="1">
    <location>
        <begin position="116"/>
        <end position="126"/>
    </location>
</feature>
<dbReference type="FunCoup" id="A0A0L0H615">
    <property type="interactions" value="355"/>
</dbReference>
<feature type="compositionally biased region" description="Basic and acidic residues" evidence="1">
    <location>
        <begin position="58"/>
        <end position="74"/>
    </location>
</feature>
<dbReference type="PANTHER" id="PTHR12419">
    <property type="entry name" value="OTU DOMAIN CONTAINING PROTEIN"/>
    <property type="match status" value="1"/>
</dbReference>
<keyword evidence="4" id="KW-1185">Reference proteome</keyword>
<dbReference type="AlphaFoldDB" id="A0A0L0H615"/>
<dbReference type="Proteomes" id="UP000053201">
    <property type="component" value="Unassembled WGS sequence"/>
</dbReference>
<feature type="compositionally biased region" description="Low complexity" evidence="1">
    <location>
        <begin position="96"/>
        <end position="108"/>
    </location>
</feature>
<dbReference type="PROSITE" id="PS50802">
    <property type="entry name" value="OTU"/>
    <property type="match status" value="1"/>
</dbReference>
<dbReference type="RefSeq" id="XP_016604454.1">
    <property type="nucleotide sequence ID" value="XM_016756469.1"/>
</dbReference>
<dbReference type="GeneID" id="27691483"/>
<feature type="domain" description="OTU" evidence="2">
    <location>
        <begin position="165"/>
        <end position="303"/>
    </location>
</feature>
<dbReference type="InterPro" id="IPR050704">
    <property type="entry name" value="Peptidase_C85-like"/>
</dbReference>
<gene>
    <name evidence="3" type="ORF">SPPG_08312</name>
</gene>
<dbReference type="STRING" id="645134.A0A0L0H615"/>
<dbReference type="OMA" id="YELGAHY"/>
<name>A0A0L0H615_SPIPD</name>
<evidence type="ECO:0000313" key="4">
    <source>
        <dbReference type="Proteomes" id="UP000053201"/>
    </source>
</evidence>
<organism evidence="3 4">
    <name type="scientific">Spizellomyces punctatus (strain DAOM BR117)</name>
    <dbReference type="NCBI Taxonomy" id="645134"/>
    <lineage>
        <taxon>Eukaryota</taxon>
        <taxon>Fungi</taxon>
        <taxon>Fungi incertae sedis</taxon>
        <taxon>Chytridiomycota</taxon>
        <taxon>Chytridiomycota incertae sedis</taxon>
        <taxon>Chytridiomycetes</taxon>
        <taxon>Spizellomycetales</taxon>
        <taxon>Spizellomycetaceae</taxon>
        <taxon>Spizellomyces</taxon>
    </lineage>
</organism>
<dbReference type="VEuPathDB" id="FungiDB:SPPG_08312"/>
<feature type="region of interest" description="Disordered" evidence="1">
    <location>
        <begin position="1"/>
        <end position="23"/>
    </location>
</feature>
<sequence length="305" mass="34195">MSTTDPSPVARNESLEDVLSRQRREAKELTGRITALKKTVGGNKQKKKEIQAQIAQLEKDLSERHERERADAKSKVTGPDEDQTQNNVGVVEAINSPDGSSMASESSSAVQDKARKPNKAKLRKQRKAAEFEEMRRQAADEAADMVNHKEIEDEAIASLILPLGLSVKQITPDGHCMYNAIADQISFRGKGEPMSYKDLRSIAANYLREHPEDFVPFLVNQDGNPYTPEEYDKYCDEVENTAVWGGQLELQALSRGLRRHLQIIQMGSPLIKIGEDFPGEPLMLSYHRHAYGLGEHYNSLRPVVE</sequence>
<evidence type="ECO:0000256" key="1">
    <source>
        <dbReference type="SAM" id="MobiDB-lite"/>
    </source>
</evidence>
<accession>A0A0L0H615</accession>
<dbReference type="Pfam" id="PF02338">
    <property type="entry name" value="OTU"/>
    <property type="match status" value="1"/>
</dbReference>
<dbReference type="GO" id="GO:0004843">
    <property type="term" value="F:cysteine-type deubiquitinase activity"/>
    <property type="evidence" value="ECO:0007669"/>
    <property type="project" value="TreeGrafter"/>
</dbReference>
<dbReference type="eggNOG" id="KOG2606">
    <property type="taxonomic scope" value="Eukaryota"/>
</dbReference>
<dbReference type="OrthoDB" id="415023at2759"/>
<dbReference type="Gene3D" id="3.90.70.80">
    <property type="match status" value="1"/>
</dbReference>
<feature type="region of interest" description="Disordered" evidence="1">
    <location>
        <begin position="58"/>
        <end position="132"/>
    </location>
</feature>